<evidence type="ECO:0000313" key="8">
    <source>
        <dbReference type="Proteomes" id="UP000321083"/>
    </source>
</evidence>
<keyword evidence="4 5" id="KW-0472">Membrane</keyword>
<evidence type="ECO:0000256" key="1">
    <source>
        <dbReference type="ARBA" id="ARBA00004141"/>
    </source>
</evidence>
<evidence type="ECO:0000313" key="7">
    <source>
        <dbReference type="EMBL" id="TWW08376.1"/>
    </source>
</evidence>
<dbReference type="InterPro" id="IPR010432">
    <property type="entry name" value="RDD"/>
</dbReference>
<keyword evidence="8" id="KW-1185">Reference proteome</keyword>
<dbReference type="EMBL" id="SRHE01000698">
    <property type="protein sequence ID" value="TWW08376.1"/>
    <property type="molecule type" value="Genomic_DNA"/>
</dbReference>
<evidence type="ECO:0000256" key="3">
    <source>
        <dbReference type="ARBA" id="ARBA00022989"/>
    </source>
</evidence>
<evidence type="ECO:0000256" key="5">
    <source>
        <dbReference type="SAM" id="Phobius"/>
    </source>
</evidence>
<dbReference type="Pfam" id="PF06271">
    <property type="entry name" value="RDD"/>
    <property type="match status" value="1"/>
</dbReference>
<feature type="domain" description="RDD" evidence="6">
    <location>
        <begin position="29"/>
        <end position="157"/>
    </location>
</feature>
<accession>A0A5C6M0X6</accession>
<evidence type="ECO:0000259" key="6">
    <source>
        <dbReference type="Pfam" id="PF06271"/>
    </source>
</evidence>
<dbReference type="GO" id="GO:0016020">
    <property type="term" value="C:membrane"/>
    <property type="evidence" value="ECO:0007669"/>
    <property type="project" value="UniProtKB-SubCell"/>
</dbReference>
<name>A0A5C6M0X6_9PLAN</name>
<sequence length="276" mass="30542">MSESVARRLVDTRVVVETPEGVDFRFRIAGPGQRLWAWSIDSLIKVGALAILWVVLLLVGAFGGESGVQAMAGVATIGVFVSNWFYGSLFEGLMNGQTPGKRLAGLRVLRSNGTPIDLLTATGRNFLRVADALPVGYTVGLITMLLTSRLQRLGDLFFDTMVVSEQRSPAGRAAGLTKNIEPLLRSECPRKFSVPERTLAIIERLFDPERIMSEGRREEIAKPLSEALRSRLGWSEPWKTDGNQYEFFQKQGYKHTQFLLRVLKTFAVDAGPGGQR</sequence>
<evidence type="ECO:0000256" key="2">
    <source>
        <dbReference type="ARBA" id="ARBA00022692"/>
    </source>
</evidence>
<protein>
    <submittedName>
        <fullName evidence="7">RDD family protein</fullName>
    </submittedName>
</protein>
<keyword evidence="2 5" id="KW-0812">Transmembrane</keyword>
<comment type="caution">
    <text evidence="7">The sequence shown here is derived from an EMBL/GenBank/DDBJ whole genome shotgun (WGS) entry which is preliminary data.</text>
</comment>
<dbReference type="PANTHER" id="PTHR38480:SF1">
    <property type="entry name" value="SLR0254 PROTEIN"/>
    <property type="match status" value="1"/>
</dbReference>
<feature type="transmembrane region" description="Helical" evidence="5">
    <location>
        <begin position="68"/>
        <end position="86"/>
    </location>
</feature>
<comment type="subcellular location">
    <subcellularLocation>
        <location evidence="1">Membrane</location>
        <topology evidence="1">Multi-pass membrane protein</topology>
    </subcellularLocation>
</comment>
<reference evidence="7 8" key="1">
    <citation type="submission" date="2019-08" db="EMBL/GenBank/DDBJ databases">
        <title>100 year-old enigma solved: identification of Planctomyces bekefii, the type genus and species of the phylum Planctomycetes.</title>
        <authorList>
            <person name="Svetlana D.N."/>
            <person name="Overmann J."/>
        </authorList>
    </citation>
    <scope>NUCLEOTIDE SEQUENCE [LARGE SCALE GENOMIC DNA]</scope>
    <source>
        <strain evidence="7">Phe10_nw2017</strain>
    </source>
</reference>
<organism evidence="7 8">
    <name type="scientific">Planctomyces bekefii</name>
    <dbReference type="NCBI Taxonomy" id="1653850"/>
    <lineage>
        <taxon>Bacteria</taxon>
        <taxon>Pseudomonadati</taxon>
        <taxon>Planctomycetota</taxon>
        <taxon>Planctomycetia</taxon>
        <taxon>Planctomycetales</taxon>
        <taxon>Planctomycetaceae</taxon>
        <taxon>Planctomyces</taxon>
    </lineage>
</organism>
<keyword evidence="3 5" id="KW-1133">Transmembrane helix</keyword>
<feature type="transmembrane region" description="Helical" evidence="5">
    <location>
        <begin position="43"/>
        <end position="62"/>
    </location>
</feature>
<dbReference type="Proteomes" id="UP000321083">
    <property type="component" value="Unassembled WGS sequence"/>
</dbReference>
<dbReference type="AlphaFoldDB" id="A0A5C6M0X6"/>
<proteinExistence type="predicted"/>
<evidence type="ECO:0000256" key="4">
    <source>
        <dbReference type="ARBA" id="ARBA00023136"/>
    </source>
</evidence>
<dbReference type="PANTHER" id="PTHR38480">
    <property type="entry name" value="SLR0254 PROTEIN"/>
    <property type="match status" value="1"/>
</dbReference>
<reference evidence="7 8" key="2">
    <citation type="submission" date="2019-08" db="EMBL/GenBank/DDBJ databases">
        <authorList>
            <person name="Henke P."/>
        </authorList>
    </citation>
    <scope>NUCLEOTIDE SEQUENCE [LARGE SCALE GENOMIC DNA]</scope>
    <source>
        <strain evidence="7">Phe10_nw2017</strain>
    </source>
</reference>
<gene>
    <name evidence="7" type="ORF">E3A20_24940</name>
</gene>